<evidence type="ECO:0000256" key="2">
    <source>
        <dbReference type="ARBA" id="ARBA00005879"/>
    </source>
</evidence>
<keyword evidence="9" id="KW-1185">Reference proteome</keyword>
<dbReference type="CDD" id="cd11646">
    <property type="entry name" value="Precorrin_3B_C17_MT"/>
    <property type="match status" value="1"/>
</dbReference>
<evidence type="ECO:0000313" key="8">
    <source>
        <dbReference type="EMBL" id="MFB9315221.1"/>
    </source>
</evidence>
<dbReference type="EC" id="2.1.1.130" evidence="8"/>
<dbReference type="SUPFAM" id="SSF53790">
    <property type="entry name" value="Tetrapyrrole methylase"/>
    <property type="match status" value="2"/>
</dbReference>
<evidence type="ECO:0000256" key="6">
    <source>
        <dbReference type="ARBA" id="ARBA00022691"/>
    </source>
</evidence>
<feature type="domain" description="Tetrapyrrole methylase" evidence="7">
    <location>
        <begin position="266"/>
        <end position="470"/>
    </location>
</feature>
<dbReference type="Proteomes" id="UP001589750">
    <property type="component" value="Unassembled WGS sequence"/>
</dbReference>
<dbReference type="InterPro" id="IPR000878">
    <property type="entry name" value="4pyrrol_Mease"/>
</dbReference>
<evidence type="ECO:0000256" key="4">
    <source>
        <dbReference type="ARBA" id="ARBA00022603"/>
    </source>
</evidence>
<evidence type="ECO:0000256" key="3">
    <source>
        <dbReference type="ARBA" id="ARBA00022573"/>
    </source>
</evidence>
<dbReference type="InterPro" id="IPR006363">
    <property type="entry name" value="Cbl_synth_CobJ/CibH_dom"/>
</dbReference>
<evidence type="ECO:0000259" key="7">
    <source>
        <dbReference type="Pfam" id="PF00590"/>
    </source>
</evidence>
<dbReference type="PANTHER" id="PTHR47036:SF1">
    <property type="entry name" value="COBALT-FACTOR III C(17)-METHYLTRANSFERASE-RELATED"/>
    <property type="match status" value="1"/>
</dbReference>
<dbReference type="InterPro" id="IPR014777">
    <property type="entry name" value="4pyrrole_Mease_sub1"/>
</dbReference>
<name>A0ABV5KES2_9ACTN</name>
<dbReference type="PROSITE" id="PS00839">
    <property type="entry name" value="SUMT_1"/>
    <property type="match status" value="1"/>
</dbReference>
<keyword evidence="6" id="KW-0949">S-adenosyl-L-methionine</keyword>
<evidence type="ECO:0000256" key="1">
    <source>
        <dbReference type="ARBA" id="ARBA00004953"/>
    </source>
</evidence>
<accession>A0ABV5KES2</accession>
<organism evidence="8 9">
    <name type="scientific">Nocardioides plantarum</name>
    <dbReference type="NCBI Taxonomy" id="29299"/>
    <lineage>
        <taxon>Bacteria</taxon>
        <taxon>Bacillati</taxon>
        <taxon>Actinomycetota</taxon>
        <taxon>Actinomycetes</taxon>
        <taxon>Propionibacteriales</taxon>
        <taxon>Nocardioidaceae</taxon>
        <taxon>Nocardioides</taxon>
    </lineage>
</organism>
<proteinExistence type="inferred from homology"/>
<dbReference type="Gene3D" id="3.30.950.10">
    <property type="entry name" value="Methyltransferase, Cobalt-precorrin-4 Transmethylase, Domain 2"/>
    <property type="match status" value="2"/>
</dbReference>
<keyword evidence="3" id="KW-0169">Cobalamin biosynthesis</keyword>
<gene>
    <name evidence="8" type="ORF">ACFFRI_19390</name>
</gene>
<dbReference type="GO" id="GO:0032259">
    <property type="term" value="P:methylation"/>
    <property type="evidence" value="ECO:0007669"/>
    <property type="project" value="UniProtKB-KW"/>
</dbReference>
<dbReference type="NCBIfam" id="TIGR01467">
    <property type="entry name" value="cobI_cbiL"/>
    <property type="match status" value="1"/>
</dbReference>
<dbReference type="Pfam" id="PF00590">
    <property type="entry name" value="TP_methylase"/>
    <property type="match status" value="2"/>
</dbReference>
<dbReference type="InterPro" id="IPR035996">
    <property type="entry name" value="4pyrrol_Methylase_sf"/>
</dbReference>
<dbReference type="Gene3D" id="3.40.1010.10">
    <property type="entry name" value="Cobalt-precorrin-4 Transmethylase, Domain 1"/>
    <property type="match status" value="2"/>
</dbReference>
<dbReference type="NCBIfam" id="NF004647">
    <property type="entry name" value="PRK05990.1"/>
    <property type="match status" value="1"/>
</dbReference>
<dbReference type="InterPro" id="IPR003043">
    <property type="entry name" value="Uropor_MeTrfase_CS"/>
</dbReference>
<dbReference type="InterPro" id="IPR012382">
    <property type="entry name" value="CobI/CbiL"/>
</dbReference>
<sequence>MSSGATGRFACVGLGPGDPELITLKAARLIGAADVVAFHAGVRKQSHARRIAAGLFPDPVIEEELRYPVTTGSTDHPGGYAGAMADFYERSAERLAAHLEAGRHVVLLAEGDPLFYGSSMYMHDRLAERFETEVVPGVPAFAAATAAAALPLVRRTDVLTVLPGTLPEAELARRLADTDGAVIMKLGRTFPAVRRALAAAGRLDDAVYVERASQEGERRLPAADVDADSVPYFSLIVVPGDSRRAPAAEADPPAVEAVEAVAVGEVLVVGLGPGPDRWLTPEVDEVLAEVDHVVGYAPYVNRVPQRAGLTRHASGNSVEVDRARHALALAAAGGRVAVVSGGDAGVFGMASAVHEVADEFPGVPVRVLPGVSAVQAVAARAGAPIGGDFAVVSLSDRLKPWTVIEQRLRAIAEADLVLAIYNPASRSRTEQVVLAQKLLLEVLPADRPVVVGRDVGRAEESLTVTTLADLDAASIDMKCLLIVGSSGTTVSASGAVWTSRSVPG</sequence>
<dbReference type="InterPro" id="IPR006364">
    <property type="entry name" value="CobI/CbiL/CobIJ_dom"/>
</dbReference>
<keyword evidence="4 8" id="KW-0489">Methyltransferase</keyword>
<evidence type="ECO:0000256" key="5">
    <source>
        <dbReference type="ARBA" id="ARBA00022679"/>
    </source>
</evidence>
<dbReference type="PANTHER" id="PTHR47036">
    <property type="entry name" value="COBALT-FACTOR III C(17)-METHYLTRANSFERASE-RELATED"/>
    <property type="match status" value="1"/>
</dbReference>
<feature type="domain" description="Tetrapyrrole methylase" evidence="7">
    <location>
        <begin position="9"/>
        <end position="220"/>
    </location>
</feature>
<comment type="pathway">
    <text evidence="1">Cofactor biosynthesis; adenosylcobalamin biosynthesis.</text>
</comment>
<keyword evidence="5 8" id="KW-0808">Transferase</keyword>
<dbReference type="CDD" id="cd11645">
    <property type="entry name" value="Precorrin_2_C20_MT"/>
    <property type="match status" value="1"/>
</dbReference>
<evidence type="ECO:0000313" key="9">
    <source>
        <dbReference type="Proteomes" id="UP001589750"/>
    </source>
</evidence>
<dbReference type="RefSeq" id="WP_140008959.1">
    <property type="nucleotide sequence ID" value="NZ_JBHMDG010000030.1"/>
</dbReference>
<dbReference type="InterPro" id="IPR014776">
    <property type="entry name" value="4pyrrole_Mease_sub2"/>
</dbReference>
<dbReference type="NCBIfam" id="TIGR01466">
    <property type="entry name" value="cobJ_cbiH"/>
    <property type="match status" value="1"/>
</dbReference>
<dbReference type="EMBL" id="JBHMDG010000030">
    <property type="protein sequence ID" value="MFB9315221.1"/>
    <property type="molecule type" value="Genomic_DNA"/>
</dbReference>
<protein>
    <submittedName>
        <fullName evidence="8">Precorrin-2 C(20)-methyltransferase</fullName>
        <ecNumber evidence="8">2.1.1.130</ecNumber>
    </submittedName>
</protein>
<comment type="similarity">
    <text evidence="2">Belongs to the precorrin methyltransferase family.</text>
</comment>
<dbReference type="GO" id="GO:0030788">
    <property type="term" value="F:precorrin-2 C20-methyltransferase activity"/>
    <property type="evidence" value="ECO:0007669"/>
    <property type="project" value="UniProtKB-EC"/>
</dbReference>
<comment type="caution">
    <text evidence="8">The sequence shown here is derived from an EMBL/GenBank/DDBJ whole genome shotgun (WGS) entry which is preliminary data.</text>
</comment>
<reference evidence="8 9" key="1">
    <citation type="submission" date="2024-09" db="EMBL/GenBank/DDBJ databases">
        <authorList>
            <person name="Sun Q."/>
            <person name="Mori K."/>
        </authorList>
    </citation>
    <scope>NUCLEOTIDE SEQUENCE [LARGE SCALE GENOMIC DNA]</scope>
    <source>
        <strain evidence="8 9">JCM 9626</strain>
    </source>
</reference>
<dbReference type="InterPro" id="IPR051810">
    <property type="entry name" value="Precorrin_MeTrfase"/>
</dbReference>